<dbReference type="GO" id="GO:0008270">
    <property type="term" value="F:zinc ion binding"/>
    <property type="evidence" value="ECO:0007669"/>
    <property type="project" value="UniProtKB-KW"/>
</dbReference>
<evidence type="ECO:0000313" key="6">
    <source>
        <dbReference type="EMBL" id="KAJ0194287.1"/>
    </source>
</evidence>
<name>A0A9R1UUK5_LACSA</name>
<dbReference type="AlphaFoldDB" id="A0A9R1UUK5"/>
<protein>
    <recommendedName>
        <fullName evidence="5">Zinc finger PHD-type domain-containing protein</fullName>
    </recommendedName>
</protein>
<feature type="domain" description="Zinc finger PHD-type" evidence="5">
    <location>
        <begin position="365"/>
        <end position="435"/>
    </location>
</feature>
<feature type="domain" description="Zinc finger PHD-type" evidence="5">
    <location>
        <begin position="483"/>
        <end position="548"/>
    </location>
</feature>
<evidence type="ECO:0000256" key="3">
    <source>
        <dbReference type="ARBA" id="ARBA00022771"/>
    </source>
</evidence>
<keyword evidence="1" id="KW-0479">Metal-binding</keyword>
<dbReference type="InterPro" id="IPR046349">
    <property type="entry name" value="C1-like_sf"/>
</dbReference>
<evidence type="ECO:0000313" key="7">
    <source>
        <dbReference type="Proteomes" id="UP000235145"/>
    </source>
</evidence>
<keyword evidence="7" id="KW-1185">Reference proteome</keyword>
<evidence type="ECO:0000256" key="2">
    <source>
        <dbReference type="ARBA" id="ARBA00022737"/>
    </source>
</evidence>
<dbReference type="InterPro" id="IPR053192">
    <property type="entry name" value="Vacuole_Formation_Reg"/>
</dbReference>
<comment type="caution">
    <text evidence="6">The sequence shown here is derived from an EMBL/GenBank/DDBJ whole genome shotgun (WGS) entry which is preliminary data.</text>
</comment>
<proteinExistence type="predicted"/>
<dbReference type="SUPFAM" id="SSF52833">
    <property type="entry name" value="Thioredoxin-like"/>
    <property type="match status" value="1"/>
</dbReference>
<sequence length="699" mass="81484">MEVVLEVPEHEHPLKLFDLQLQYPHYEEEEEEEKEEKDPIMKEGFEGVTCQRCREEIHMYHRYYYTCSSSCDDFSLHKFCGELPSWLVHPSHPPHTLHLEPYSDLYLERICKICMRHHKPGEYHYNCHECRFSIDVKCALEVGKNIIYHPSHPHLLICAIPKPILCHCNACGEEHKGIFYQCSTTCGGFTIHTECAFLPQKLLIQQRTHGSFYHTHPLTISYSFPLKDQQAKHFPRCRVCGGDFYGKDDLWIYKCDKCLYYVHVDCVRVPPPTAGFGKTAKNYVDHPGLLHLPFPDETYSLPKHYLIFQQSGTRNHKVDDHLIHMSHQHPLILVNHTHSNEQTSSSSNSLLLIKCHDPMKKTRLLCNGCLKPIMSTMPFYICDHHSCNDFALHEWCTRLPSELQNHPGHPHHTLHLIYSNIPGCFFDVFLCNVCSLPCNGFAYGCVGCEYYVDVTCGLIPKQITHEAHPNHLLSIDKSVALFFCQICLESDQRREWSFRCNICYIFMHPECALLLAKTIRHKCDKHPMHLSYHPIENHKSEYFCEICEEDLNPHMSFYHCQDCAQSVHTACAQSILQNETHTYIEYRRATHYFVNIKFGGIHKTHSHPHPLSFSQGIVLDGECSNCHRRLQYKMIFKCLKCKKHVTNEFAEIVHYVEIDIEEDQEIAEATNIMGTPCVQFFKHKEMIGYQIFSLPSFLF</sequence>
<evidence type="ECO:0000256" key="1">
    <source>
        <dbReference type="ARBA" id="ARBA00022723"/>
    </source>
</evidence>
<accession>A0A9R1UUK5</accession>
<dbReference type="SUPFAM" id="SSF57889">
    <property type="entry name" value="Cysteine-rich domain"/>
    <property type="match status" value="6"/>
</dbReference>
<keyword evidence="4" id="KW-0862">Zinc</keyword>
<reference evidence="6 7" key="1">
    <citation type="journal article" date="2017" name="Nat. Commun.">
        <title>Genome assembly with in vitro proximity ligation data and whole-genome triplication in lettuce.</title>
        <authorList>
            <person name="Reyes-Chin-Wo S."/>
            <person name="Wang Z."/>
            <person name="Yang X."/>
            <person name="Kozik A."/>
            <person name="Arikit S."/>
            <person name="Song C."/>
            <person name="Xia L."/>
            <person name="Froenicke L."/>
            <person name="Lavelle D.O."/>
            <person name="Truco M.J."/>
            <person name="Xia R."/>
            <person name="Zhu S."/>
            <person name="Xu C."/>
            <person name="Xu H."/>
            <person name="Xu X."/>
            <person name="Cox K."/>
            <person name="Korf I."/>
            <person name="Meyers B.C."/>
            <person name="Michelmore R.W."/>
        </authorList>
    </citation>
    <scope>NUCLEOTIDE SEQUENCE [LARGE SCALE GENOMIC DNA]</scope>
    <source>
        <strain evidence="7">cv. Salinas</strain>
        <tissue evidence="6">Seedlings</tissue>
    </source>
</reference>
<dbReference type="SMART" id="SM00249">
    <property type="entry name" value="PHD"/>
    <property type="match status" value="3"/>
</dbReference>
<dbReference type="Proteomes" id="UP000235145">
    <property type="component" value="Unassembled WGS sequence"/>
</dbReference>
<dbReference type="EMBL" id="NBSK02000008">
    <property type="protein sequence ID" value="KAJ0194287.1"/>
    <property type="molecule type" value="Genomic_DNA"/>
</dbReference>
<evidence type="ECO:0000259" key="5">
    <source>
        <dbReference type="SMART" id="SM00249"/>
    </source>
</evidence>
<dbReference type="InterPro" id="IPR001965">
    <property type="entry name" value="Znf_PHD"/>
</dbReference>
<keyword evidence="3" id="KW-0863">Zinc-finger</keyword>
<dbReference type="InterPro" id="IPR036249">
    <property type="entry name" value="Thioredoxin-like_sf"/>
</dbReference>
<keyword evidence="2" id="KW-0677">Repeat</keyword>
<dbReference type="PANTHER" id="PTHR32410:SF161">
    <property type="entry name" value="DC1, ZINC FINGER, RING_FYVE_PHD-TYPE-RELATED"/>
    <property type="match status" value="1"/>
</dbReference>
<evidence type="ECO:0000256" key="4">
    <source>
        <dbReference type="ARBA" id="ARBA00022833"/>
    </source>
</evidence>
<gene>
    <name evidence="6" type="ORF">LSAT_V11C800421230</name>
</gene>
<feature type="domain" description="Zinc finger PHD-type" evidence="5">
    <location>
        <begin position="236"/>
        <end position="305"/>
    </location>
</feature>
<dbReference type="InterPro" id="IPR004146">
    <property type="entry name" value="DC1"/>
</dbReference>
<organism evidence="6 7">
    <name type="scientific">Lactuca sativa</name>
    <name type="common">Garden lettuce</name>
    <dbReference type="NCBI Taxonomy" id="4236"/>
    <lineage>
        <taxon>Eukaryota</taxon>
        <taxon>Viridiplantae</taxon>
        <taxon>Streptophyta</taxon>
        <taxon>Embryophyta</taxon>
        <taxon>Tracheophyta</taxon>
        <taxon>Spermatophyta</taxon>
        <taxon>Magnoliopsida</taxon>
        <taxon>eudicotyledons</taxon>
        <taxon>Gunneridae</taxon>
        <taxon>Pentapetalae</taxon>
        <taxon>asterids</taxon>
        <taxon>campanulids</taxon>
        <taxon>Asterales</taxon>
        <taxon>Asteraceae</taxon>
        <taxon>Cichorioideae</taxon>
        <taxon>Cichorieae</taxon>
        <taxon>Lactucinae</taxon>
        <taxon>Lactuca</taxon>
    </lineage>
</organism>
<dbReference type="PANTHER" id="PTHR32410">
    <property type="entry name" value="CYSTEINE/HISTIDINE-RICH C1 DOMAIN FAMILY PROTEIN"/>
    <property type="match status" value="1"/>
</dbReference>
<dbReference type="Pfam" id="PF03107">
    <property type="entry name" value="C1_2"/>
    <property type="match status" value="4"/>
</dbReference>